<keyword evidence="1" id="KW-0175">Coiled coil</keyword>
<evidence type="ECO:0000313" key="3">
    <source>
        <dbReference type="Proteomes" id="UP000811365"/>
    </source>
</evidence>
<sequence length="166" mass="19070">MQKKDTEQILLYYGKIEKQLDSVNMELAELQDRYSPIKGLAMDGMPHGSTPGDSTASLAVKLADNEEYQNRENELIVRRVVLKSDLQEIRQKLDRLNDDYKTILKGRYVYADRSLQKTWESIAISIGKKKITAQRWKDAALVVLGGMFDEIPMIEEILSRAYDARD</sequence>
<dbReference type="AlphaFoldDB" id="A0A9E1DS02"/>
<name>A0A9E1DS02_9FIRM</name>
<comment type="caution">
    <text evidence="2">The sequence shown here is derived from an EMBL/GenBank/DDBJ whole genome shotgun (WGS) entry which is preliminary data.</text>
</comment>
<reference evidence="2" key="1">
    <citation type="submission" date="2021-02" db="EMBL/GenBank/DDBJ databases">
        <title>Infant gut strain persistence is associated with maternal origin, phylogeny, and functional potential including surface adhesion and iron acquisition.</title>
        <authorList>
            <person name="Lou Y.C."/>
        </authorList>
    </citation>
    <scope>NUCLEOTIDE SEQUENCE</scope>
    <source>
        <strain evidence="2">L2_039_000G1_dasL2_039_000G1_maxbin2.maxbin.077</strain>
    </source>
</reference>
<protein>
    <submittedName>
        <fullName evidence="2">Uncharacterized protein</fullName>
    </submittedName>
</protein>
<gene>
    <name evidence="2" type="ORF">KH315_00780</name>
</gene>
<dbReference type="EMBL" id="JAGZYH010000001">
    <property type="protein sequence ID" value="MBS6620700.1"/>
    <property type="molecule type" value="Genomic_DNA"/>
</dbReference>
<accession>A0A9E1DS02</accession>
<feature type="coiled-coil region" evidence="1">
    <location>
        <begin position="79"/>
        <end position="106"/>
    </location>
</feature>
<organism evidence="2 3">
    <name type="scientific">Faecalibacterium prausnitzii</name>
    <dbReference type="NCBI Taxonomy" id="853"/>
    <lineage>
        <taxon>Bacteria</taxon>
        <taxon>Bacillati</taxon>
        <taxon>Bacillota</taxon>
        <taxon>Clostridia</taxon>
        <taxon>Eubacteriales</taxon>
        <taxon>Oscillospiraceae</taxon>
        <taxon>Faecalibacterium</taxon>
    </lineage>
</organism>
<evidence type="ECO:0000313" key="2">
    <source>
        <dbReference type="EMBL" id="MBS6620700.1"/>
    </source>
</evidence>
<evidence type="ECO:0000256" key="1">
    <source>
        <dbReference type="SAM" id="Coils"/>
    </source>
</evidence>
<proteinExistence type="predicted"/>
<dbReference type="Proteomes" id="UP000811365">
    <property type="component" value="Unassembled WGS sequence"/>
</dbReference>